<evidence type="ECO:0000313" key="1">
    <source>
        <dbReference type="EMBL" id="GFO15405.1"/>
    </source>
</evidence>
<reference evidence="1 2" key="1">
    <citation type="journal article" date="2021" name="Elife">
        <title>Chloroplast acquisition without the gene transfer in kleptoplastic sea slugs, Plakobranchus ocellatus.</title>
        <authorList>
            <person name="Maeda T."/>
            <person name="Takahashi S."/>
            <person name="Yoshida T."/>
            <person name="Shimamura S."/>
            <person name="Takaki Y."/>
            <person name="Nagai Y."/>
            <person name="Toyoda A."/>
            <person name="Suzuki Y."/>
            <person name="Arimoto A."/>
            <person name="Ishii H."/>
            <person name="Satoh N."/>
            <person name="Nishiyama T."/>
            <person name="Hasebe M."/>
            <person name="Maruyama T."/>
            <person name="Minagawa J."/>
            <person name="Obokata J."/>
            <person name="Shigenobu S."/>
        </authorList>
    </citation>
    <scope>NUCLEOTIDE SEQUENCE [LARGE SCALE GENOMIC DNA]</scope>
</reference>
<dbReference type="Proteomes" id="UP000735302">
    <property type="component" value="Unassembled WGS sequence"/>
</dbReference>
<sequence length="166" mass="18090">MEEKVTHSESESQKNQSKKCSRSLKTFLASVSHLNIQVSLQTLGGVESSVVSESALRSAATLLSRVRAPPPASGPGGGSKSLRSPCCGLAIYKTFKHCHTKAVKTNKNLLPTVQPSWYLVKHGIRSQSQTGAFYGDLRESFFIGREGEKRSRTQSFQTVVKAMSQC</sequence>
<dbReference type="AlphaFoldDB" id="A0AAV4B8I0"/>
<accession>A0AAV4B8I0</accession>
<organism evidence="1 2">
    <name type="scientific">Plakobranchus ocellatus</name>
    <dbReference type="NCBI Taxonomy" id="259542"/>
    <lineage>
        <taxon>Eukaryota</taxon>
        <taxon>Metazoa</taxon>
        <taxon>Spiralia</taxon>
        <taxon>Lophotrochozoa</taxon>
        <taxon>Mollusca</taxon>
        <taxon>Gastropoda</taxon>
        <taxon>Heterobranchia</taxon>
        <taxon>Euthyneura</taxon>
        <taxon>Panpulmonata</taxon>
        <taxon>Sacoglossa</taxon>
        <taxon>Placobranchoidea</taxon>
        <taxon>Plakobranchidae</taxon>
        <taxon>Plakobranchus</taxon>
    </lineage>
</organism>
<gene>
    <name evidence="1" type="ORF">PoB_004191000</name>
</gene>
<name>A0AAV4B8I0_9GAST</name>
<proteinExistence type="predicted"/>
<protein>
    <submittedName>
        <fullName evidence="1">Uncharacterized protein</fullName>
    </submittedName>
</protein>
<comment type="caution">
    <text evidence="1">The sequence shown here is derived from an EMBL/GenBank/DDBJ whole genome shotgun (WGS) entry which is preliminary data.</text>
</comment>
<evidence type="ECO:0000313" key="2">
    <source>
        <dbReference type="Proteomes" id="UP000735302"/>
    </source>
</evidence>
<keyword evidence="2" id="KW-1185">Reference proteome</keyword>
<dbReference type="EMBL" id="BLXT01004610">
    <property type="protein sequence ID" value="GFO15405.1"/>
    <property type="molecule type" value="Genomic_DNA"/>
</dbReference>